<dbReference type="EMBL" id="LR796876">
    <property type="protein sequence ID" value="CAB4172114.1"/>
    <property type="molecule type" value="Genomic_DNA"/>
</dbReference>
<proteinExistence type="predicted"/>
<name>A0A6J5RT91_9CAUD</name>
<dbReference type="EMBL" id="LR797291">
    <property type="protein sequence ID" value="CAB4200402.1"/>
    <property type="molecule type" value="Genomic_DNA"/>
</dbReference>
<sequence>MAVTSTPIFVQTPKNASVSLTATANTNVDGTTGVYTTILTAGANGSKVERIRLVCTGTVAEKVRIFVGGKLFNEILFAAVTPSNTVTSLMTDIDCSQAGNALILSASTPIIANVNIGTSCLVHVQAFYWDF</sequence>
<dbReference type="EMBL" id="LR797048">
    <property type="protein sequence ID" value="CAB4184339.1"/>
    <property type="molecule type" value="Genomic_DNA"/>
</dbReference>
<organism evidence="3">
    <name type="scientific">uncultured Caudovirales phage</name>
    <dbReference type="NCBI Taxonomy" id="2100421"/>
    <lineage>
        <taxon>Viruses</taxon>
        <taxon>Duplodnaviria</taxon>
        <taxon>Heunggongvirae</taxon>
        <taxon>Uroviricota</taxon>
        <taxon>Caudoviricetes</taxon>
        <taxon>Peduoviridae</taxon>
        <taxon>Maltschvirus</taxon>
        <taxon>Maltschvirus maltsch</taxon>
    </lineage>
</organism>
<evidence type="ECO:0000313" key="1">
    <source>
        <dbReference type="EMBL" id="CAB4172114.1"/>
    </source>
</evidence>
<gene>
    <name evidence="2" type="ORF">UFOVP1097_50</name>
    <name evidence="3" type="ORF">UFOVP1349_44</name>
    <name evidence="4" type="ORF">UFOVP1456_24</name>
    <name evidence="1" type="ORF">UFOVP925_56</name>
</gene>
<accession>A0A6J5RT91</accession>
<evidence type="ECO:0000313" key="2">
    <source>
        <dbReference type="EMBL" id="CAB4184339.1"/>
    </source>
</evidence>
<evidence type="ECO:0000313" key="3">
    <source>
        <dbReference type="EMBL" id="CAB4200402.1"/>
    </source>
</evidence>
<evidence type="ECO:0000313" key="4">
    <source>
        <dbReference type="EMBL" id="CAB4214236.1"/>
    </source>
</evidence>
<dbReference type="EMBL" id="LR797404">
    <property type="protein sequence ID" value="CAB4214236.1"/>
    <property type="molecule type" value="Genomic_DNA"/>
</dbReference>
<protein>
    <submittedName>
        <fullName evidence="3">Uncharacterized protein</fullName>
    </submittedName>
</protein>
<reference evidence="3" key="1">
    <citation type="submission" date="2020-05" db="EMBL/GenBank/DDBJ databases">
        <authorList>
            <person name="Chiriac C."/>
            <person name="Salcher M."/>
            <person name="Ghai R."/>
            <person name="Kavagutti S V."/>
        </authorList>
    </citation>
    <scope>NUCLEOTIDE SEQUENCE</scope>
</reference>